<organism evidence="3">
    <name type="scientific">viral metagenome</name>
    <dbReference type="NCBI Taxonomy" id="1070528"/>
    <lineage>
        <taxon>unclassified sequences</taxon>
        <taxon>metagenomes</taxon>
        <taxon>organismal metagenomes</taxon>
    </lineage>
</organism>
<protein>
    <recommendedName>
        <fullName evidence="2">AAA+ ATPase domain-containing protein</fullName>
    </recommendedName>
</protein>
<comment type="similarity">
    <text evidence="1">Belongs to the AAA ATPase family. BCS1 subfamily.</text>
</comment>
<dbReference type="InterPro" id="IPR027417">
    <property type="entry name" value="P-loop_NTPase"/>
</dbReference>
<dbReference type="PANTHER" id="PTHR23070">
    <property type="entry name" value="BCS1 AAA-TYPE ATPASE"/>
    <property type="match status" value="1"/>
</dbReference>
<evidence type="ECO:0000259" key="2">
    <source>
        <dbReference type="SMART" id="SM00382"/>
    </source>
</evidence>
<dbReference type="Pfam" id="PF00004">
    <property type="entry name" value="AAA"/>
    <property type="match status" value="1"/>
</dbReference>
<dbReference type="EMBL" id="MN739721">
    <property type="protein sequence ID" value="QHT22910.1"/>
    <property type="molecule type" value="Genomic_DNA"/>
</dbReference>
<dbReference type="SMART" id="SM00382">
    <property type="entry name" value="AAA"/>
    <property type="match status" value="1"/>
</dbReference>
<dbReference type="GO" id="GO:0005524">
    <property type="term" value="F:ATP binding"/>
    <property type="evidence" value="ECO:0007669"/>
    <property type="project" value="InterPro"/>
</dbReference>
<evidence type="ECO:0000256" key="1">
    <source>
        <dbReference type="ARBA" id="ARBA00007448"/>
    </source>
</evidence>
<dbReference type="InterPro" id="IPR003593">
    <property type="entry name" value="AAA+_ATPase"/>
</dbReference>
<dbReference type="InterPro" id="IPR003959">
    <property type="entry name" value="ATPase_AAA_core"/>
</dbReference>
<feature type="domain" description="AAA+ ATPase" evidence="2">
    <location>
        <begin position="284"/>
        <end position="459"/>
    </location>
</feature>
<dbReference type="Gene3D" id="3.40.50.300">
    <property type="entry name" value="P-loop containing nucleotide triphosphate hydrolases"/>
    <property type="match status" value="1"/>
</dbReference>
<proteinExistence type="inferred from homology"/>
<dbReference type="PROSITE" id="PS00674">
    <property type="entry name" value="AAA"/>
    <property type="match status" value="1"/>
</dbReference>
<dbReference type="InterPro" id="IPR003960">
    <property type="entry name" value="ATPase_AAA_CS"/>
</dbReference>
<evidence type="ECO:0000313" key="3">
    <source>
        <dbReference type="EMBL" id="QHT22910.1"/>
    </source>
</evidence>
<dbReference type="AlphaFoldDB" id="A0A6C0E2T1"/>
<accession>A0A6C0E2T1</accession>
<dbReference type="GO" id="GO:0016887">
    <property type="term" value="F:ATP hydrolysis activity"/>
    <property type="evidence" value="ECO:0007669"/>
    <property type="project" value="InterPro"/>
</dbReference>
<dbReference type="InterPro" id="IPR050747">
    <property type="entry name" value="Mitochondrial_chaperone_BCS1"/>
</dbReference>
<dbReference type="SUPFAM" id="SSF52540">
    <property type="entry name" value="P-loop containing nucleoside triphosphate hydrolases"/>
    <property type="match status" value="1"/>
</dbReference>
<name>A0A6C0E2T1_9ZZZZ</name>
<reference evidence="3" key="1">
    <citation type="journal article" date="2020" name="Nature">
        <title>Giant virus diversity and host interactions through global metagenomics.</title>
        <authorList>
            <person name="Schulz F."/>
            <person name="Roux S."/>
            <person name="Paez-Espino D."/>
            <person name="Jungbluth S."/>
            <person name="Walsh D.A."/>
            <person name="Denef V.J."/>
            <person name="McMahon K.D."/>
            <person name="Konstantinidis K.T."/>
            <person name="Eloe-Fadrosh E.A."/>
            <person name="Kyrpides N.C."/>
            <person name="Woyke T."/>
        </authorList>
    </citation>
    <scope>NUCLEOTIDE SEQUENCE</scope>
    <source>
        <strain evidence="3">GVMAG-M-3300023179-114</strain>
    </source>
</reference>
<sequence>MNEFTHNIFSLFDTSIKMTMLNNMNSSHGVIASIATMCLFACSSHFIKLIQEYFVKKSIVSLSYPKKHMWYYFFKKRNSIEYTGKTTTLKHSYQDSLVISNAFSDKFKALWKHMSYIINTTNSIYQIKEYYSYSTKKSQNENDSIYVVSQLDSFLIDPTLQIYAYTNIQNEETETDNKQPSKTEKIIMTLYSYTASLEQIRQFVDKTEEDYLISLENNRYKKTFVYSLIKVKFEDNSYECWQENVFESNRTFDNVYFDDKKHFISKIDFFMNNKQWYQEKGIPYTLGIALHGPPGTGKTSLIKAISNYTQRHIVIISLKMVKTMKQLLTIFFEDRYNVDNKKGSIGFDKKIIVFEDIDCIGDIILKRDYNDKKKPRVNKSNQAPIEKFIEKMSETEVVKVNPLTLDEPLTLDDILNLWDGIRETPGRILIITSNHYDRLDPALIRPGRIDITMELSNATRNTIQEIYYNLFKKRIDTKVLSKVKDKYYSPAEIINIYLSENMNAEKVVQRLLKNRHS</sequence>